<reference evidence="3" key="1">
    <citation type="submission" date="2018-09" db="EMBL/GenBank/DDBJ databases">
        <authorList>
            <person name="Livingstone P.G."/>
            <person name="Whitworth D.E."/>
        </authorList>
    </citation>
    <scope>NUCLEOTIDE SEQUENCE [LARGE SCALE GENOMIC DNA]</scope>
    <source>
        <strain evidence="3">CA054A</strain>
    </source>
</reference>
<dbReference type="InterPro" id="IPR048469">
    <property type="entry name" value="YchJ-like_M"/>
</dbReference>
<gene>
    <name evidence="2" type="ORF">D7V88_14525</name>
</gene>
<dbReference type="Pfam" id="PF17775">
    <property type="entry name" value="YchJ_M-like"/>
    <property type="match status" value="1"/>
</dbReference>
<dbReference type="Proteomes" id="UP000268094">
    <property type="component" value="Unassembled WGS sequence"/>
</dbReference>
<dbReference type="EMBL" id="RAVZ01000083">
    <property type="protein sequence ID" value="RKG88338.1"/>
    <property type="molecule type" value="Genomic_DNA"/>
</dbReference>
<keyword evidence="3" id="KW-1185">Reference proteome</keyword>
<feature type="domain" description="YchJ-like middle NTF2-like" evidence="1">
    <location>
        <begin position="31"/>
        <end position="134"/>
    </location>
</feature>
<evidence type="ECO:0000313" key="3">
    <source>
        <dbReference type="Proteomes" id="UP000268094"/>
    </source>
</evidence>
<evidence type="ECO:0000313" key="2">
    <source>
        <dbReference type="EMBL" id="RKG88338.1"/>
    </source>
</evidence>
<dbReference type="InterPro" id="IPR032710">
    <property type="entry name" value="NTF2-like_dom_sf"/>
</dbReference>
<dbReference type="RefSeq" id="WP_120541235.1">
    <property type="nucleotide sequence ID" value="NZ_RAVZ01000083.1"/>
</dbReference>
<comment type="caution">
    <text evidence="2">The sequence shown here is derived from an EMBL/GenBank/DDBJ whole genome shotgun (WGS) entry which is preliminary data.</text>
</comment>
<dbReference type="AlphaFoldDB" id="A0A3A8J034"/>
<accession>A0A3A8J034</accession>
<sequence length="157" mass="17747">MPPVPLCPCSSGQRYRQCCAPFHRGEAEAPDAERLMRSRYSAFAQRDAAYLWKTLHPDHPMRARPEADVLRELRAFAQGHQYPGLVVLGHQPPDASGLARVLFFAKVFEKGKDQSFVERSDFRHDGTGWRYLEGILKLPRELSVPPESLTLDTFPAG</sequence>
<proteinExistence type="predicted"/>
<dbReference type="SUPFAM" id="SSF54427">
    <property type="entry name" value="NTF2-like"/>
    <property type="match status" value="1"/>
</dbReference>
<name>A0A3A8J034_9BACT</name>
<protein>
    <recommendedName>
        <fullName evidence="1">YchJ-like middle NTF2-like domain-containing protein</fullName>
    </recommendedName>
</protein>
<dbReference type="Gene3D" id="3.10.450.50">
    <property type="match status" value="1"/>
</dbReference>
<evidence type="ECO:0000259" key="1">
    <source>
        <dbReference type="Pfam" id="PF17775"/>
    </source>
</evidence>
<dbReference type="OrthoDB" id="21421at2"/>
<organism evidence="2 3">
    <name type="scientific">Corallococcus terminator</name>
    <dbReference type="NCBI Taxonomy" id="2316733"/>
    <lineage>
        <taxon>Bacteria</taxon>
        <taxon>Pseudomonadati</taxon>
        <taxon>Myxococcota</taxon>
        <taxon>Myxococcia</taxon>
        <taxon>Myxococcales</taxon>
        <taxon>Cystobacterineae</taxon>
        <taxon>Myxococcaceae</taxon>
        <taxon>Corallococcus</taxon>
    </lineage>
</organism>